<evidence type="ECO:0000256" key="1">
    <source>
        <dbReference type="ARBA" id="ARBA00009199"/>
    </source>
</evidence>
<sequence>MTGQPSYSFPHPAGLRHALAALASRRITATGLTEEALLRAQASKQSLNAFAAIDQDRALQAAAESDRRYGEGSQRPLEGLPIAIKDLIDTKGIETLYGSAAYRGNVPAADADIVKTLTGCGAIVIGKTTTHEFAWGVTTASPSFGDTLNPLDHSRIPGGSSGGAAAAIAHGAVMAGVGTDTGGSARIPAALCGVVGFKPTLGTLSTRGVFPLAATCDHVGLLGGQVDDVLVLADAAGIDIRRSDATPSARLGIVRQIAPVPLSPEVASAFDEAVEQLAQRFSCVDLGETRRFDAMFDMVFDAFAAIVLIEGGIEHFRRHDWDRIATHYNPETVDRLRRAQAMDLRAYASAHQSRRHFTARLHEAMSTLDYLVLPTCPCTAPPRDAGTVDIGNWTGTVREALMTYTAPFNVAGFPAISIPLPSRVGGLPAALQVVGRPGGDGALLQVAQQIESMLGTVSVAQDLPDHTTTRRPE</sequence>
<reference evidence="3 4" key="1">
    <citation type="submission" date="2019-03" db="EMBL/GenBank/DDBJ databases">
        <title>Efficiently degradation of phenoxyalkanoic acid herbicides by Cupriavidus oxalaticus strain X32.</title>
        <authorList>
            <person name="Sheng X."/>
        </authorList>
    </citation>
    <scope>NUCLEOTIDE SEQUENCE [LARGE SCALE GENOMIC DNA]</scope>
    <source>
        <strain evidence="3 4">X32</strain>
    </source>
</reference>
<evidence type="ECO:0000313" key="4">
    <source>
        <dbReference type="Proteomes" id="UP000295294"/>
    </source>
</evidence>
<proteinExistence type="inferred from homology"/>
<dbReference type="InterPro" id="IPR036928">
    <property type="entry name" value="AS_sf"/>
</dbReference>
<comment type="similarity">
    <text evidence="1">Belongs to the amidase family.</text>
</comment>
<dbReference type="SUPFAM" id="SSF75304">
    <property type="entry name" value="Amidase signature (AS) enzymes"/>
    <property type="match status" value="1"/>
</dbReference>
<dbReference type="EMBL" id="CP038634">
    <property type="protein sequence ID" value="QBY50312.1"/>
    <property type="molecule type" value="Genomic_DNA"/>
</dbReference>
<dbReference type="InterPro" id="IPR023631">
    <property type="entry name" value="Amidase_dom"/>
</dbReference>
<dbReference type="RefSeq" id="WP_135703052.1">
    <property type="nucleotide sequence ID" value="NZ_CP038634.1"/>
</dbReference>
<dbReference type="KEGG" id="cox:E0W60_03605"/>
<evidence type="ECO:0000313" key="3">
    <source>
        <dbReference type="EMBL" id="QBY50312.1"/>
    </source>
</evidence>
<dbReference type="OrthoDB" id="8872210at2"/>
<dbReference type="PANTHER" id="PTHR11895:SF7">
    <property type="entry name" value="GLUTAMYL-TRNA(GLN) AMIDOTRANSFERASE SUBUNIT A, MITOCHONDRIAL"/>
    <property type="match status" value="1"/>
</dbReference>
<dbReference type="Pfam" id="PF01425">
    <property type="entry name" value="Amidase"/>
    <property type="match status" value="1"/>
</dbReference>
<accession>A0A4V1BY22</accession>
<dbReference type="PANTHER" id="PTHR11895">
    <property type="entry name" value="TRANSAMIDASE"/>
    <property type="match status" value="1"/>
</dbReference>
<evidence type="ECO:0000259" key="2">
    <source>
        <dbReference type="Pfam" id="PF01425"/>
    </source>
</evidence>
<protein>
    <submittedName>
        <fullName evidence="3">Amidase</fullName>
    </submittedName>
</protein>
<dbReference type="AlphaFoldDB" id="A0A4V1BY22"/>
<gene>
    <name evidence="3" type="ORF">E0W60_03605</name>
</gene>
<organism evidence="3 4">
    <name type="scientific">Cupriavidus oxalaticus</name>
    <dbReference type="NCBI Taxonomy" id="96344"/>
    <lineage>
        <taxon>Bacteria</taxon>
        <taxon>Pseudomonadati</taxon>
        <taxon>Pseudomonadota</taxon>
        <taxon>Betaproteobacteria</taxon>
        <taxon>Burkholderiales</taxon>
        <taxon>Burkholderiaceae</taxon>
        <taxon>Cupriavidus</taxon>
    </lineage>
</organism>
<dbReference type="InterPro" id="IPR000120">
    <property type="entry name" value="Amidase"/>
</dbReference>
<feature type="domain" description="Amidase" evidence="2">
    <location>
        <begin position="32"/>
        <end position="444"/>
    </location>
</feature>
<dbReference type="GO" id="GO:0003824">
    <property type="term" value="F:catalytic activity"/>
    <property type="evidence" value="ECO:0007669"/>
    <property type="project" value="InterPro"/>
</dbReference>
<dbReference type="Proteomes" id="UP000295294">
    <property type="component" value="Chromosome 1"/>
</dbReference>
<dbReference type="Gene3D" id="3.90.1300.10">
    <property type="entry name" value="Amidase signature (AS) domain"/>
    <property type="match status" value="1"/>
</dbReference>
<name>A0A4V1BY22_9BURK</name>